<proteinExistence type="predicted"/>
<name>A0A9P5ATX6_9HYPO</name>
<dbReference type="Proteomes" id="UP000730481">
    <property type="component" value="Unassembled WGS sequence"/>
</dbReference>
<reference evidence="2" key="1">
    <citation type="journal article" date="2017" name="Mycologia">
        <title>Fusarium algeriense, sp. nov., a novel toxigenic crown rot pathogen of durum wheat from Algeria is nested in the Fusarium burgessii species complex.</title>
        <authorList>
            <person name="Laraba I."/>
            <person name="Keddad A."/>
            <person name="Boureghda H."/>
            <person name="Abdallah N."/>
            <person name="Vaughan M.M."/>
            <person name="Proctor R.H."/>
            <person name="Busman M."/>
            <person name="O'Donnell K."/>
        </authorList>
    </citation>
    <scope>NUCLEOTIDE SEQUENCE</scope>
    <source>
        <strain evidence="2">NRRL 25174</strain>
    </source>
</reference>
<dbReference type="AlphaFoldDB" id="A0A9P5ATX6"/>
<accession>A0A9P5ATX6</accession>
<keyword evidence="3" id="KW-1185">Reference proteome</keyword>
<comment type="caution">
    <text evidence="2">The sequence shown here is derived from an EMBL/GenBank/DDBJ whole genome shotgun (WGS) entry which is preliminary data.</text>
</comment>
<dbReference type="EMBL" id="PVQB02000037">
    <property type="protein sequence ID" value="KAF4344885.1"/>
    <property type="molecule type" value="Genomic_DNA"/>
</dbReference>
<feature type="compositionally biased region" description="Polar residues" evidence="1">
    <location>
        <begin position="135"/>
        <end position="148"/>
    </location>
</feature>
<reference evidence="2" key="2">
    <citation type="submission" date="2020-02" db="EMBL/GenBank/DDBJ databases">
        <title>Identification and distribution of gene clusters putatively required for synthesis of sphingolipid metabolism inhibitors in phylogenetically diverse species of the filamentous fungus Fusarium.</title>
        <authorList>
            <person name="Kim H.-S."/>
            <person name="Busman M."/>
            <person name="Brown D.W."/>
            <person name="Divon H."/>
            <person name="Uhlig S."/>
            <person name="Proctor R.H."/>
        </authorList>
    </citation>
    <scope>NUCLEOTIDE SEQUENCE</scope>
    <source>
        <strain evidence="2">NRRL 25174</strain>
    </source>
</reference>
<evidence type="ECO:0000256" key="1">
    <source>
        <dbReference type="SAM" id="MobiDB-lite"/>
    </source>
</evidence>
<evidence type="ECO:0000313" key="3">
    <source>
        <dbReference type="Proteomes" id="UP000730481"/>
    </source>
</evidence>
<gene>
    <name evidence="2" type="ORF">FBEOM_1171</name>
</gene>
<sequence>MDIQVYVGSSFDKRGGWHRLKTHEIEANKPTGIPCEHYEFIPWKHKAAHDYRTYLAVSKSWKAKFGQKETMAQALNTFFPGLVPLHPNSHPQKLYSSAPQVETTVLQPVLDSLGPVTMLIMDNQSTQEESRPLADNQSPLQLSSTSGVLTGPRLKS</sequence>
<protein>
    <submittedName>
        <fullName evidence="2">Uncharacterized protein</fullName>
    </submittedName>
</protein>
<dbReference type="OrthoDB" id="1918685at2759"/>
<evidence type="ECO:0000313" key="2">
    <source>
        <dbReference type="EMBL" id="KAF4344885.1"/>
    </source>
</evidence>
<organism evidence="2 3">
    <name type="scientific">Fusarium beomiforme</name>
    <dbReference type="NCBI Taxonomy" id="44412"/>
    <lineage>
        <taxon>Eukaryota</taxon>
        <taxon>Fungi</taxon>
        <taxon>Dikarya</taxon>
        <taxon>Ascomycota</taxon>
        <taxon>Pezizomycotina</taxon>
        <taxon>Sordariomycetes</taxon>
        <taxon>Hypocreomycetidae</taxon>
        <taxon>Hypocreales</taxon>
        <taxon>Nectriaceae</taxon>
        <taxon>Fusarium</taxon>
        <taxon>Fusarium burgessii species complex</taxon>
    </lineage>
</organism>
<feature type="region of interest" description="Disordered" evidence="1">
    <location>
        <begin position="125"/>
        <end position="156"/>
    </location>
</feature>